<keyword evidence="2" id="KW-0288">FMN</keyword>
<reference evidence="4" key="1">
    <citation type="journal article" date="2020" name="mSystems">
        <title>Genome- and Community-Level Interaction Insights into Carbon Utilization and Element Cycling Functions of Hydrothermarchaeota in Hydrothermal Sediment.</title>
        <authorList>
            <person name="Zhou Z."/>
            <person name="Liu Y."/>
            <person name="Xu W."/>
            <person name="Pan J."/>
            <person name="Luo Z.H."/>
            <person name="Li M."/>
        </authorList>
    </citation>
    <scope>NUCLEOTIDE SEQUENCE [LARGE SCALE GENOMIC DNA]</scope>
    <source>
        <strain evidence="4">SpSt-418</strain>
    </source>
</reference>
<keyword evidence="4" id="KW-0503">Monooxygenase</keyword>
<dbReference type="EMBL" id="DSRU01000252">
    <property type="protein sequence ID" value="HFM99511.1"/>
    <property type="molecule type" value="Genomic_DNA"/>
</dbReference>
<dbReference type="InterPro" id="IPR013785">
    <property type="entry name" value="Aldolase_TIM"/>
</dbReference>
<sequence length="339" mass="36201">MLTTSITQQFSLTAPIISAGMAFIAHPPLVAAVSNAGGMGTLGAAMFPPDALQHMIQQTRQLTDQPFGVDFVTDFVTDEHINVCIAESVSVVVFFWSLPQRAWVERLQTNGIQVWMEVGAIAEAIQAKELGVNAIIAQGQEGGGHNRAEASTFSLLPAICQAVAPLPVIAAGGIIDGKSLVAAIALGAEAVWCGTRFLASLEANAHSDYKNRVLQAAVGDTVRTTLFGPEWPQQMMRVIRNRVVSQWVGQEANLDVSHSSHETIGTTILGGQTIPLPKFSVMLPTPETSGDFEEMALTAGESCGNITELMPAAEIIEMMMAEAMQTIESRFRVRSPALT</sequence>
<dbReference type="Pfam" id="PF03060">
    <property type="entry name" value="NMO"/>
    <property type="match status" value="2"/>
</dbReference>
<dbReference type="AlphaFoldDB" id="A0A7C3KGP0"/>
<comment type="caution">
    <text evidence="4">The sequence shown here is derived from an EMBL/GenBank/DDBJ whole genome shotgun (WGS) entry which is preliminary data.</text>
</comment>
<dbReference type="InterPro" id="IPR004136">
    <property type="entry name" value="NMO"/>
</dbReference>
<dbReference type="CDD" id="cd04730">
    <property type="entry name" value="NPD_like"/>
    <property type="match status" value="1"/>
</dbReference>
<dbReference type="SUPFAM" id="SSF51412">
    <property type="entry name" value="Inosine monophosphate dehydrogenase (IMPDH)"/>
    <property type="match status" value="1"/>
</dbReference>
<proteinExistence type="predicted"/>
<evidence type="ECO:0000256" key="2">
    <source>
        <dbReference type="ARBA" id="ARBA00022643"/>
    </source>
</evidence>
<protein>
    <submittedName>
        <fullName evidence="4">Nitronate monooxygenase</fullName>
    </submittedName>
</protein>
<name>A0A7C3KGP0_9CYAN</name>
<evidence type="ECO:0000256" key="3">
    <source>
        <dbReference type="ARBA" id="ARBA00023002"/>
    </source>
</evidence>
<evidence type="ECO:0000256" key="1">
    <source>
        <dbReference type="ARBA" id="ARBA00022630"/>
    </source>
</evidence>
<dbReference type="PANTHER" id="PTHR32332">
    <property type="entry name" value="2-NITROPROPANE DIOXYGENASE"/>
    <property type="match status" value="1"/>
</dbReference>
<organism evidence="4">
    <name type="scientific">Oscillatoriales cyanobacterium SpSt-418</name>
    <dbReference type="NCBI Taxonomy" id="2282169"/>
    <lineage>
        <taxon>Bacteria</taxon>
        <taxon>Bacillati</taxon>
        <taxon>Cyanobacteriota</taxon>
        <taxon>Cyanophyceae</taxon>
        <taxon>Oscillatoriophycideae</taxon>
        <taxon>Oscillatoriales</taxon>
    </lineage>
</organism>
<dbReference type="PANTHER" id="PTHR32332:SF20">
    <property type="entry name" value="2-NITROPROPANE DIOXYGENASE-LIKE PROTEIN"/>
    <property type="match status" value="1"/>
</dbReference>
<evidence type="ECO:0000313" key="4">
    <source>
        <dbReference type="EMBL" id="HFM99511.1"/>
    </source>
</evidence>
<dbReference type="GO" id="GO:0018580">
    <property type="term" value="F:nitronate monooxygenase activity"/>
    <property type="evidence" value="ECO:0007669"/>
    <property type="project" value="InterPro"/>
</dbReference>
<gene>
    <name evidence="4" type="ORF">ENR64_17455</name>
</gene>
<dbReference type="Gene3D" id="3.20.20.70">
    <property type="entry name" value="Aldolase class I"/>
    <property type="match status" value="1"/>
</dbReference>
<keyword evidence="1" id="KW-0285">Flavoprotein</keyword>
<accession>A0A7C3KGP0</accession>
<keyword evidence="3" id="KW-0560">Oxidoreductase</keyword>